<comment type="caution">
    <text evidence="1">The sequence shown here is derived from an EMBL/GenBank/DDBJ whole genome shotgun (WGS) entry which is preliminary data.</text>
</comment>
<keyword evidence="2" id="KW-1185">Reference proteome</keyword>
<protein>
    <submittedName>
        <fullName evidence="1">Uncharacterized protein</fullName>
    </submittedName>
</protein>
<name>A0A9P6CGK3_9AGAR</name>
<evidence type="ECO:0000313" key="1">
    <source>
        <dbReference type="EMBL" id="KAF9465366.1"/>
    </source>
</evidence>
<dbReference type="Proteomes" id="UP000807353">
    <property type="component" value="Unassembled WGS sequence"/>
</dbReference>
<evidence type="ECO:0000313" key="2">
    <source>
        <dbReference type="Proteomes" id="UP000807353"/>
    </source>
</evidence>
<dbReference type="EMBL" id="MU150248">
    <property type="protein sequence ID" value="KAF9465366.1"/>
    <property type="molecule type" value="Genomic_DNA"/>
</dbReference>
<dbReference type="AlphaFoldDB" id="A0A9P6CGK3"/>
<accession>A0A9P6CGK3</accession>
<organism evidence="1 2">
    <name type="scientific">Collybia nuda</name>
    <dbReference type="NCBI Taxonomy" id="64659"/>
    <lineage>
        <taxon>Eukaryota</taxon>
        <taxon>Fungi</taxon>
        <taxon>Dikarya</taxon>
        <taxon>Basidiomycota</taxon>
        <taxon>Agaricomycotina</taxon>
        <taxon>Agaricomycetes</taxon>
        <taxon>Agaricomycetidae</taxon>
        <taxon>Agaricales</taxon>
        <taxon>Tricholomatineae</taxon>
        <taxon>Clitocybaceae</taxon>
        <taxon>Collybia</taxon>
    </lineage>
</organism>
<reference evidence="1" key="1">
    <citation type="submission" date="2020-11" db="EMBL/GenBank/DDBJ databases">
        <authorList>
            <consortium name="DOE Joint Genome Institute"/>
            <person name="Ahrendt S."/>
            <person name="Riley R."/>
            <person name="Andreopoulos W."/>
            <person name="Labutti K."/>
            <person name="Pangilinan J."/>
            <person name="Ruiz-Duenas F.J."/>
            <person name="Barrasa J.M."/>
            <person name="Sanchez-Garcia M."/>
            <person name="Camarero S."/>
            <person name="Miyauchi S."/>
            <person name="Serrano A."/>
            <person name="Linde D."/>
            <person name="Babiker R."/>
            <person name="Drula E."/>
            <person name="Ayuso-Fernandez I."/>
            <person name="Pacheco R."/>
            <person name="Padilla G."/>
            <person name="Ferreira P."/>
            <person name="Barriuso J."/>
            <person name="Kellner H."/>
            <person name="Castanera R."/>
            <person name="Alfaro M."/>
            <person name="Ramirez L."/>
            <person name="Pisabarro A.G."/>
            <person name="Kuo A."/>
            <person name="Tritt A."/>
            <person name="Lipzen A."/>
            <person name="He G."/>
            <person name="Yan M."/>
            <person name="Ng V."/>
            <person name="Cullen D."/>
            <person name="Martin F."/>
            <person name="Rosso M.-N."/>
            <person name="Henrissat B."/>
            <person name="Hibbett D."/>
            <person name="Martinez A.T."/>
            <person name="Grigoriev I.V."/>
        </authorList>
    </citation>
    <scope>NUCLEOTIDE SEQUENCE</scope>
    <source>
        <strain evidence="1">CBS 247.69</strain>
    </source>
</reference>
<proteinExistence type="predicted"/>
<gene>
    <name evidence="1" type="ORF">BDZ94DRAFT_1254371</name>
</gene>
<sequence length="150" mass="17176">MAQIPPTLSPNRRTDSYGSFPLQVSFDQWPRLPPYIKSLSNRTEHGISSTHPSAPNMSRRSLFQWVSTLPNERSGPHTPWKLVHSTKNQGRGFLQNSLIARSNSILLPCRLQCSSRRHGQPLIYQVQCDSQHIHYPKSNCDVTFIYFLVC</sequence>